<organism evidence="1 2">
    <name type="scientific">Edaphobacter aggregans</name>
    <dbReference type="NCBI Taxonomy" id="570835"/>
    <lineage>
        <taxon>Bacteria</taxon>
        <taxon>Pseudomonadati</taxon>
        <taxon>Acidobacteriota</taxon>
        <taxon>Terriglobia</taxon>
        <taxon>Terriglobales</taxon>
        <taxon>Acidobacteriaceae</taxon>
        <taxon>Edaphobacter</taxon>
    </lineage>
</organism>
<dbReference type="PANTHER" id="PTHR39185">
    <property type="entry name" value="SWARMING MOTILITY PROTEIN SWRD"/>
    <property type="match status" value="1"/>
</dbReference>
<dbReference type="RefSeq" id="WP_125483731.1">
    <property type="nucleotide sequence ID" value="NZ_RSDW01000001.1"/>
</dbReference>
<dbReference type="EMBL" id="RSDW01000001">
    <property type="protein sequence ID" value="RSL14922.1"/>
    <property type="molecule type" value="Genomic_DNA"/>
</dbReference>
<sequence length="92" mass="9976">MIELTRLNGGHLTVNCDLIKHVEAAPDTVLTLITGEKLVVLEPCSEIAERTLTYRARVLRAAWPEAATSLGAKAAHDASAFLRGIKHEVSED</sequence>
<evidence type="ECO:0000313" key="2">
    <source>
        <dbReference type="Proteomes" id="UP000269669"/>
    </source>
</evidence>
<comment type="caution">
    <text evidence="1">The sequence shown here is derived from an EMBL/GenBank/DDBJ whole genome shotgun (WGS) entry which is preliminary data.</text>
</comment>
<keyword evidence="1" id="KW-0966">Cell projection</keyword>
<accession>A0A3R9P721</accession>
<dbReference type="Pfam" id="PF06289">
    <property type="entry name" value="FlbD"/>
    <property type="match status" value="1"/>
</dbReference>
<dbReference type="Proteomes" id="UP000269669">
    <property type="component" value="Unassembled WGS sequence"/>
</dbReference>
<keyword evidence="1" id="KW-0969">Cilium</keyword>
<dbReference type="InterPro" id="IPR009384">
    <property type="entry name" value="SwrD-like"/>
</dbReference>
<dbReference type="AlphaFoldDB" id="A0A3R9P721"/>
<keyword evidence="1" id="KW-0282">Flagellum</keyword>
<gene>
    <name evidence="1" type="ORF">EDE15_0392</name>
</gene>
<protein>
    <submittedName>
        <fullName evidence="1">Flagellar protein FlbD</fullName>
    </submittedName>
</protein>
<reference evidence="1 2" key="1">
    <citation type="submission" date="2018-12" db="EMBL/GenBank/DDBJ databases">
        <title>Sequencing of bacterial isolates from soil warming experiment in Harvard Forest, Massachusetts, USA.</title>
        <authorList>
            <person name="Deangelis K."/>
        </authorList>
    </citation>
    <scope>NUCLEOTIDE SEQUENCE [LARGE SCALE GENOMIC DNA]</scope>
    <source>
        <strain evidence="1 2">EB153</strain>
    </source>
</reference>
<proteinExistence type="predicted"/>
<keyword evidence="2" id="KW-1185">Reference proteome</keyword>
<dbReference type="OrthoDB" id="9799862at2"/>
<dbReference type="PANTHER" id="PTHR39185:SF1">
    <property type="entry name" value="SWARMING MOTILITY PROTEIN SWRD"/>
    <property type="match status" value="1"/>
</dbReference>
<evidence type="ECO:0000313" key="1">
    <source>
        <dbReference type="EMBL" id="RSL14922.1"/>
    </source>
</evidence>
<name>A0A3R9P721_9BACT</name>